<organism evidence="1 2">
    <name type="scientific">Actinoplanes subglobosus</name>
    <dbReference type="NCBI Taxonomy" id="1547892"/>
    <lineage>
        <taxon>Bacteria</taxon>
        <taxon>Bacillati</taxon>
        <taxon>Actinomycetota</taxon>
        <taxon>Actinomycetes</taxon>
        <taxon>Micromonosporales</taxon>
        <taxon>Micromonosporaceae</taxon>
        <taxon>Actinoplanes</taxon>
    </lineage>
</organism>
<sequence>MGMYASVRGWLEIDFEQRAQAEQIIDQNRHELYSGGWAFPAKPFNWSLYLFYGGDIRQRQIGWFREQIDQLAALPPADEDDDWPRGLFVITLEDREDAETWQIREGAVTVLPAPDLSWLAE</sequence>
<keyword evidence="2" id="KW-1185">Reference proteome</keyword>
<gene>
    <name evidence="1" type="ORF">ACFO0C_00645</name>
</gene>
<proteinExistence type="predicted"/>
<comment type="caution">
    <text evidence="1">The sequence shown here is derived from an EMBL/GenBank/DDBJ whole genome shotgun (WGS) entry which is preliminary data.</text>
</comment>
<dbReference type="Proteomes" id="UP001595867">
    <property type="component" value="Unassembled WGS sequence"/>
</dbReference>
<accession>A0ABV8IHG6</accession>
<name>A0ABV8IHG6_9ACTN</name>
<dbReference type="EMBL" id="JBHSBL010000002">
    <property type="protein sequence ID" value="MFC4063422.1"/>
    <property type="molecule type" value="Genomic_DNA"/>
</dbReference>
<protein>
    <submittedName>
        <fullName evidence="1">Uncharacterized protein</fullName>
    </submittedName>
</protein>
<evidence type="ECO:0000313" key="1">
    <source>
        <dbReference type="EMBL" id="MFC4063422.1"/>
    </source>
</evidence>
<evidence type="ECO:0000313" key="2">
    <source>
        <dbReference type="Proteomes" id="UP001595867"/>
    </source>
</evidence>
<dbReference type="RefSeq" id="WP_378064430.1">
    <property type="nucleotide sequence ID" value="NZ_JBHSBL010000002.1"/>
</dbReference>
<reference evidence="2" key="1">
    <citation type="journal article" date="2019" name="Int. J. Syst. Evol. Microbiol.">
        <title>The Global Catalogue of Microorganisms (GCM) 10K type strain sequencing project: providing services to taxonomists for standard genome sequencing and annotation.</title>
        <authorList>
            <consortium name="The Broad Institute Genomics Platform"/>
            <consortium name="The Broad Institute Genome Sequencing Center for Infectious Disease"/>
            <person name="Wu L."/>
            <person name="Ma J."/>
        </authorList>
    </citation>
    <scope>NUCLEOTIDE SEQUENCE [LARGE SCALE GENOMIC DNA]</scope>
    <source>
        <strain evidence="2">TBRC 5832</strain>
    </source>
</reference>